<evidence type="ECO:0000259" key="6">
    <source>
        <dbReference type="Pfam" id="PF21365"/>
    </source>
</evidence>
<dbReference type="SUPFAM" id="SSF51445">
    <property type="entry name" value="(Trans)glycosidases"/>
    <property type="match status" value="1"/>
</dbReference>
<accession>A0A6B8RHS1</accession>
<dbReference type="AlphaFoldDB" id="A0A6B8RHS1"/>
<dbReference type="InterPro" id="IPR048395">
    <property type="entry name" value="Glyco_hydro_31_C"/>
</dbReference>
<proteinExistence type="inferred from homology"/>
<dbReference type="OrthoDB" id="176168at2"/>
<dbReference type="Pfam" id="PF21365">
    <property type="entry name" value="Glyco_hydro_31_3rd"/>
    <property type="match status" value="1"/>
</dbReference>
<dbReference type="Pfam" id="PF13802">
    <property type="entry name" value="Gal_mutarotas_2"/>
    <property type="match status" value="1"/>
</dbReference>
<dbReference type="Gene3D" id="2.60.40.1760">
    <property type="entry name" value="glycosyl hydrolase (family 31)"/>
    <property type="match status" value="1"/>
</dbReference>
<reference evidence="8" key="1">
    <citation type="submission" date="2018-11" db="EMBL/GenBank/DDBJ databases">
        <title>Complete genome sequence of Paenibacillus sp. ML311-T8.</title>
        <authorList>
            <person name="Nam Y.-D."/>
            <person name="Kang J."/>
            <person name="Chung W.-H."/>
            <person name="Park Y.S."/>
        </authorList>
    </citation>
    <scope>NUCLEOTIDE SEQUENCE [LARGE SCALE GENOMIC DNA]</scope>
    <source>
        <strain evidence="8">ML311-T8</strain>
    </source>
</reference>
<dbReference type="Proteomes" id="UP000426246">
    <property type="component" value="Chromosome"/>
</dbReference>
<dbReference type="PANTHER" id="PTHR43863:SF2">
    <property type="entry name" value="MALTASE-GLUCOAMYLASE"/>
    <property type="match status" value="1"/>
</dbReference>
<dbReference type="InterPro" id="IPR051816">
    <property type="entry name" value="Glycosyl_Hydrolase_31"/>
</dbReference>
<dbReference type="InterPro" id="IPR025887">
    <property type="entry name" value="Glyco_hydro_31_N_dom"/>
</dbReference>
<dbReference type="GO" id="GO:0004553">
    <property type="term" value="F:hydrolase activity, hydrolyzing O-glycosyl compounds"/>
    <property type="evidence" value="ECO:0007669"/>
    <property type="project" value="InterPro"/>
</dbReference>
<dbReference type="InterPro" id="IPR011013">
    <property type="entry name" value="Gal_mutarotase_sf_dom"/>
</dbReference>
<dbReference type="InterPro" id="IPR013780">
    <property type="entry name" value="Glyco_hydro_b"/>
</dbReference>
<keyword evidence="2 7" id="KW-0378">Hydrolase</keyword>
<keyword evidence="8" id="KW-1185">Reference proteome</keyword>
<dbReference type="InterPro" id="IPR017853">
    <property type="entry name" value="GH"/>
</dbReference>
<evidence type="ECO:0000259" key="3">
    <source>
        <dbReference type="Pfam" id="PF01055"/>
    </source>
</evidence>
<dbReference type="GO" id="GO:0030246">
    <property type="term" value="F:carbohydrate binding"/>
    <property type="evidence" value="ECO:0007669"/>
    <property type="project" value="InterPro"/>
</dbReference>
<feature type="domain" description="DUF5110" evidence="5">
    <location>
        <begin position="643"/>
        <end position="705"/>
    </location>
</feature>
<sequence>MNSNKNQWIYVAPGIWKLILGNPNEVTPLSLLQNKPSLEGLNRMGDEEFPAAAYQLDSIINQKQTLLTLPLTESENIYGLGLQFMRMNHRGYTRVLRVNSDPRQDTGETHAPVPFYISSEGYGLLINTCRIVTMYCGSTVRKDSTLEPKIRDRSTDSDWQATPTSDQLEIVIPHEQGIEIYLFAGPNMLNVVRRYNLFCGGGALPPRWGLGFWHRVSIFFDEAKAIEEAIEFRKRELPCDVFGLEPGWHSNSYPTSYEWSDQRFPDPQKFVSAMKDLGFRLNLWENPYVAPIARIYESLKPFAGSHTVWGGLAPDYSLEEAQRILIKQHEADHLDIGISGYKIDECDGSELTGASWMFPAHATFPSGLDGEQMRQVYGLLLQKMTTEMFHVRNQRTYGLVRASSTGAASFPYVLYSDLYDHRQFVRALCNASFSGLLWTPELRETDTDEDFVRRLQTVCFSPLAMLNAWASGVKPWNYGETEPIVRKYLELRMQLMPYLYSAFARYHFDGTPPFRAMELEMGTELNCRQAHEMNLDQQNSTLTEFDSHEAAYGKRITSDMDDQYMMGDSLLIAPLFAGESSRKVVLPIGDWFDFESGECFEGGRSIKVQAGLDKIPVFVRNGGIVPLMPVRLNAPAAGEEVSIEIRHYGKAAGEFLLFDDDGETYNYEQGEYQWRILSVSEESQGRTTHVSLAEDNKPSSYKDFTWNFY</sequence>
<gene>
    <name evidence="7" type="ORF">EHS13_10470</name>
</gene>
<feature type="domain" description="Glycoside hydrolase family 31 TIM barrel" evidence="3">
    <location>
        <begin position="203"/>
        <end position="502"/>
    </location>
</feature>
<feature type="domain" description="Glycosyl hydrolase family 31 C-terminal" evidence="6">
    <location>
        <begin position="555"/>
        <end position="625"/>
    </location>
</feature>
<dbReference type="Gene3D" id="2.60.40.1180">
    <property type="entry name" value="Golgi alpha-mannosidase II"/>
    <property type="match status" value="2"/>
</dbReference>
<dbReference type="CDD" id="cd14752">
    <property type="entry name" value="GH31_N"/>
    <property type="match status" value="1"/>
</dbReference>
<dbReference type="SUPFAM" id="SSF51011">
    <property type="entry name" value="Glycosyl hydrolase domain"/>
    <property type="match status" value="1"/>
</dbReference>
<dbReference type="InterPro" id="IPR033403">
    <property type="entry name" value="DUF5110"/>
</dbReference>
<evidence type="ECO:0000256" key="2">
    <source>
        <dbReference type="RuleBase" id="RU361185"/>
    </source>
</evidence>
<evidence type="ECO:0000256" key="1">
    <source>
        <dbReference type="ARBA" id="ARBA00007806"/>
    </source>
</evidence>
<dbReference type="SUPFAM" id="SSF74650">
    <property type="entry name" value="Galactose mutarotase-like"/>
    <property type="match status" value="1"/>
</dbReference>
<dbReference type="InterPro" id="IPR000322">
    <property type="entry name" value="Glyco_hydro_31_TIM"/>
</dbReference>
<dbReference type="PANTHER" id="PTHR43863">
    <property type="entry name" value="HYDROLASE, PUTATIVE (AFU_ORTHOLOGUE AFUA_1G03140)-RELATED"/>
    <property type="match status" value="1"/>
</dbReference>
<dbReference type="KEGG" id="ppsc:EHS13_10470"/>
<dbReference type="GO" id="GO:0005975">
    <property type="term" value="P:carbohydrate metabolic process"/>
    <property type="evidence" value="ECO:0007669"/>
    <property type="project" value="InterPro"/>
</dbReference>
<organism evidence="7 8">
    <name type="scientific">Paenibacillus psychroresistens</name>
    <dbReference type="NCBI Taxonomy" id="1778678"/>
    <lineage>
        <taxon>Bacteria</taxon>
        <taxon>Bacillati</taxon>
        <taxon>Bacillota</taxon>
        <taxon>Bacilli</taxon>
        <taxon>Bacillales</taxon>
        <taxon>Paenibacillaceae</taxon>
        <taxon>Paenibacillus</taxon>
    </lineage>
</organism>
<keyword evidence="2" id="KW-0326">Glycosidase</keyword>
<dbReference type="Pfam" id="PF17137">
    <property type="entry name" value="DUF5110"/>
    <property type="match status" value="1"/>
</dbReference>
<evidence type="ECO:0000313" key="7">
    <source>
        <dbReference type="EMBL" id="QGQ95284.1"/>
    </source>
</evidence>
<dbReference type="Gene3D" id="3.20.20.80">
    <property type="entry name" value="Glycosidases"/>
    <property type="match status" value="1"/>
</dbReference>
<dbReference type="CDD" id="cd06592">
    <property type="entry name" value="GH31_NET37"/>
    <property type="match status" value="1"/>
</dbReference>
<protein>
    <submittedName>
        <fullName evidence="7">Glycoside hydrolase family 31 protein</fullName>
    </submittedName>
</protein>
<comment type="similarity">
    <text evidence="1 2">Belongs to the glycosyl hydrolase 31 family.</text>
</comment>
<dbReference type="Pfam" id="PF01055">
    <property type="entry name" value="Glyco_hydro_31_2nd"/>
    <property type="match status" value="1"/>
</dbReference>
<evidence type="ECO:0000313" key="8">
    <source>
        <dbReference type="Proteomes" id="UP000426246"/>
    </source>
</evidence>
<evidence type="ECO:0000259" key="5">
    <source>
        <dbReference type="Pfam" id="PF17137"/>
    </source>
</evidence>
<dbReference type="RefSeq" id="WP_155700301.1">
    <property type="nucleotide sequence ID" value="NZ_CP034235.1"/>
</dbReference>
<feature type="domain" description="Glycoside hydrolase family 31 N-terminal" evidence="4">
    <location>
        <begin position="67"/>
        <end position="129"/>
    </location>
</feature>
<name>A0A6B8RHS1_9BACL</name>
<dbReference type="EMBL" id="CP034235">
    <property type="protein sequence ID" value="QGQ95284.1"/>
    <property type="molecule type" value="Genomic_DNA"/>
</dbReference>
<evidence type="ECO:0000259" key="4">
    <source>
        <dbReference type="Pfam" id="PF13802"/>
    </source>
</evidence>